<name>A0A9E7V279_9REOV</name>
<keyword evidence="1" id="KW-0808">Transferase</keyword>
<evidence type="ECO:0000313" key="1">
    <source>
        <dbReference type="EMBL" id="UYL95533.1"/>
    </source>
</evidence>
<reference evidence="1" key="1">
    <citation type="submission" date="2022-05" db="EMBL/GenBank/DDBJ databases">
        <authorList>
            <person name="Cao W."/>
            <person name="Jia N."/>
            <person name="Lam T.T.-Y."/>
            <person name="Ni X."/>
            <person name="Liu J."/>
        </authorList>
    </citation>
    <scope>NUCLEOTIDE SEQUENCE</scope>
    <source>
        <strain evidence="1">TIGMIC 1</strain>
    </source>
</reference>
<accession>A0A9E7V279</accession>
<sequence>MIVGLTGKCSGRVLYFMLLAIPKKVPIPHPIDVILGTPTVDVLSCQAVKRGMKVDTSRWEHDPRLEAIRARAKSDQYLPNFDVIELFKEELGLGKVKTVRQRIIHGLQRCFRELYKPRAGSLSQNLVQGICGYRCSACVHYLDRKYIKSDYTITDPDHLCLSYSGALEVLIDLMSDVQDFPFFFRIIGVVPHRNWVRMGASVPLLWWEAMELMTQTSTGSITCMVERLLMSFWISRAEDNLFGRTFLNRECFKVIREAILERSELITYHIIGVRPVAVSNRKWWVTNDVVWEDAVGLVRGEHSLSGRFFEGIMKGSTLDDRLARWVSVMIQFFYGPMLFVTGATSLSLEQSAQVEPGSAPVLRTPIEEIKLGGDWFPLRHVYRDDLLSRIFLQEREKIYRATFRGVSLESYFLEEQTTNSSGIVEDVLRNLKEELSKMVGKTNVHMITKVRQARIVDALVSIKERFVNFTSFTEGLDEVGKAGQRLQVNRRPRVIQMVRTCQQLVGFLLRIALKKIYQDSKYASVGKNVGDVRDMVQALVISSIPGFKSSNDVKGMDMSTKKPQVDFNFELGHLVYGEDVNPGLSCFFHHAVSENNRVRVEIRRGDSILEQSVTVCQYILALGRKAFESRREFCDGYFQSWVETSAMGFPSGWYPTSDNHNEIGIATLEFIEKTLSELNLDQFGLKPSQIRLHGAVAGDDQVLGVEVIGGASIETIAKVGQVVIDRLVTIMSRFGYECDPSISKHSAEFLKQLGVCGAPELFPSRLLLWTAERGDTSNTHMIGQLQVQSAMLQEKVSRSPNSEGWVDYMIAGALTLGAITVFRNSAGSLARRAYVGGGKGETSAVGKRIDFPNESSHWCLTFQWDVFTRGGLGRTLLLIPRFLWYVNHVQGVPPPPFGSLLGVSIHSGSQYTIKSLSIFWQILDAVRISYDPKVIINEIIHKIDGPEGPTIRELFHRVLDHLGYNHLQYRAKDALVTILLNESHRMPLELEWCFKMSLVNRLNVCCGIMLSEMMPLVHRERAARKEPIFQEWQEIGNGLLDRNRHDRSYSATAALRETFGIEVPISLVYYNRAGARIDQALEQVTPIVQERLEQDVDVIGLLRKIVSWEKYRGLFLCSWYDLIPNDGYIDLGHRDLIQHGWGHAVPGDSEISWLINALDLPVITEDGYANLSYRFSDELRLPGSVDTYVRLAKRCLRESREAFQLFLDSVGLSSKDGERLERYIRRQGKIYDMIPFAHNPRQTFFFGVSPDPVHNVNLTLQDPRGQRSPNYAFRSMCFISTIAMRPGMIRPIIEPSVRQGERKQRLVTRSYTVIFSPSLIAYLARVPRVPL</sequence>
<dbReference type="Pfam" id="PF22212">
    <property type="entry name" value="CPV_RdRP_pol_dom"/>
    <property type="match status" value="1"/>
</dbReference>
<proteinExistence type="predicted"/>
<keyword evidence="1" id="KW-0696">RNA-directed RNA polymerase</keyword>
<dbReference type="EMBL" id="ON746510">
    <property type="protein sequence ID" value="UYL95533.1"/>
    <property type="molecule type" value="Genomic_RNA"/>
</dbReference>
<protein>
    <submittedName>
        <fullName evidence="1">RNA-dependent RNA polymerase</fullName>
    </submittedName>
</protein>
<dbReference type="Gene3D" id="3.90.1850.10">
    <property type="entry name" value="RNA-directed RNA polymerase lambda-3"/>
    <property type="match status" value="1"/>
</dbReference>
<dbReference type="GO" id="GO:0003968">
    <property type="term" value="F:RNA-directed RNA polymerase activity"/>
    <property type="evidence" value="ECO:0007669"/>
    <property type="project" value="UniProtKB-KW"/>
</dbReference>
<keyword evidence="1" id="KW-0548">Nucleotidyltransferase</keyword>
<organism evidence="1">
    <name type="scientific">Yanbian Reovi tick virus 2</name>
    <dbReference type="NCBI Taxonomy" id="2972312"/>
    <lineage>
        <taxon>Viruses</taxon>
        <taxon>Riboviria</taxon>
        <taxon>Orthornavirae</taxon>
        <taxon>Duplornaviricota</taxon>
        <taxon>Resentoviricetes</taxon>
        <taxon>Reovirales</taxon>
    </lineage>
</organism>